<dbReference type="PROSITE" id="PS50089">
    <property type="entry name" value="ZF_RING_2"/>
    <property type="match status" value="1"/>
</dbReference>
<protein>
    <recommendedName>
        <fullName evidence="5">RING-type domain-containing protein</fullName>
    </recommendedName>
</protein>
<evidence type="ECO:0000256" key="2">
    <source>
        <dbReference type="ARBA" id="ARBA00022771"/>
    </source>
</evidence>
<keyword evidence="2 4" id="KW-0863">Zinc-finger</keyword>
<evidence type="ECO:0000313" key="6">
    <source>
        <dbReference type="EMBL" id="KAI3942508.1"/>
    </source>
</evidence>
<dbReference type="EMBL" id="JAJJMB010004648">
    <property type="protein sequence ID" value="KAI3942508.1"/>
    <property type="molecule type" value="Genomic_DNA"/>
</dbReference>
<name>A0AAD4T8L4_9MAGN</name>
<dbReference type="GO" id="GO:0061630">
    <property type="term" value="F:ubiquitin protein ligase activity"/>
    <property type="evidence" value="ECO:0007669"/>
    <property type="project" value="TreeGrafter"/>
</dbReference>
<dbReference type="GO" id="GO:0006511">
    <property type="term" value="P:ubiquitin-dependent protein catabolic process"/>
    <property type="evidence" value="ECO:0007669"/>
    <property type="project" value="TreeGrafter"/>
</dbReference>
<evidence type="ECO:0000256" key="1">
    <source>
        <dbReference type="ARBA" id="ARBA00022723"/>
    </source>
</evidence>
<dbReference type="GO" id="GO:0008270">
    <property type="term" value="F:zinc ion binding"/>
    <property type="evidence" value="ECO:0007669"/>
    <property type="project" value="UniProtKB-KW"/>
</dbReference>
<dbReference type="GO" id="GO:0005634">
    <property type="term" value="C:nucleus"/>
    <property type="evidence" value="ECO:0007669"/>
    <property type="project" value="TreeGrafter"/>
</dbReference>
<dbReference type="PANTHER" id="PTHR45931">
    <property type="entry name" value="SI:CH211-59O9.10"/>
    <property type="match status" value="1"/>
</dbReference>
<reference evidence="6" key="1">
    <citation type="submission" date="2022-04" db="EMBL/GenBank/DDBJ databases">
        <title>A functionally conserved STORR gene fusion in Papaver species that diverged 16.8 million years ago.</title>
        <authorList>
            <person name="Catania T."/>
        </authorList>
    </citation>
    <scope>NUCLEOTIDE SEQUENCE</scope>
    <source>
        <strain evidence="6">S-188037</strain>
    </source>
</reference>
<sequence length="307" mass="35197">MAELSNHRRPKVTYSLNLKLIQFLSSDLREYDNNSASENSKLGVIEILLKEKTETIFRYPLDDDDGLPRFGIDEYPRIDYRVHVNNVENLYWFHNAINYVTHMLNQLNIHNHMECFRDVQNKVTAFVVETAKAAARNPQGVKSFKVVADLNVNIDQGTLVSERYNGVDNVDYEMSNADSYDSDVVSSEDLDDQSSDIIDEYGMSETDDELDLAVEQSIEDMKVRASESAIVRLERRTYLYEDGDDSLGENRTGSAADCVVCMDSFEVGAMIAYMPCSHFFHENCLVQWLQESNSWPLRRFEISSSDK</sequence>
<dbReference type="AlphaFoldDB" id="A0AAD4T8L4"/>
<keyword evidence="1" id="KW-0479">Metal-binding</keyword>
<accession>A0AAD4T8L4</accession>
<dbReference type="PANTHER" id="PTHR45931:SF16">
    <property type="entry name" value="RING_U-BOX SUPERFAMILY PROTEIN"/>
    <property type="match status" value="1"/>
</dbReference>
<dbReference type="InterPro" id="IPR051834">
    <property type="entry name" value="RING_finger_E3_ligase"/>
</dbReference>
<dbReference type="Proteomes" id="UP001202328">
    <property type="component" value="Unassembled WGS sequence"/>
</dbReference>
<evidence type="ECO:0000313" key="7">
    <source>
        <dbReference type="Proteomes" id="UP001202328"/>
    </source>
</evidence>
<keyword evidence="3" id="KW-0862">Zinc</keyword>
<evidence type="ECO:0000256" key="3">
    <source>
        <dbReference type="ARBA" id="ARBA00022833"/>
    </source>
</evidence>
<keyword evidence="7" id="KW-1185">Reference proteome</keyword>
<evidence type="ECO:0000256" key="4">
    <source>
        <dbReference type="PROSITE-ProRule" id="PRU00175"/>
    </source>
</evidence>
<comment type="caution">
    <text evidence="6">The sequence shown here is derived from an EMBL/GenBank/DDBJ whole genome shotgun (WGS) entry which is preliminary data.</text>
</comment>
<evidence type="ECO:0000259" key="5">
    <source>
        <dbReference type="PROSITE" id="PS50089"/>
    </source>
</evidence>
<gene>
    <name evidence="6" type="ORF">MKW98_013160</name>
</gene>
<dbReference type="Pfam" id="PF13639">
    <property type="entry name" value="zf-RING_2"/>
    <property type="match status" value="1"/>
</dbReference>
<proteinExistence type="predicted"/>
<feature type="domain" description="RING-type" evidence="5">
    <location>
        <begin position="258"/>
        <end position="299"/>
    </location>
</feature>
<organism evidence="6 7">
    <name type="scientific">Papaver atlanticum</name>
    <dbReference type="NCBI Taxonomy" id="357466"/>
    <lineage>
        <taxon>Eukaryota</taxon>
        <taxon>Viridiplantae</taxon>
        <taxon>Streptophyta</taxon>
        <taxon>Embryophyta</taxon>
        <taxon>Tracheophyta</taxon>
        <taxon>Spermatophyta</taxon>
        <taxon>Magnoliopsida</taxon>
        <taxon>Ranunculales</taxon>
        <taxon>Papaveraceae</taxon>
        <taxon>Papaveroideae</taxon>
        <taxon>Papaver</taxon>
    </lineage>
</organism>
<dbReference type="InterPro" id="IPR013083">
    <property type="entry name" value="Znf_RING/FYVE/PHD"/>
</dbReference>
<dbReference type="InterPro" id="IPR001841">
    <property type="entry name" value="Znf_RING"/>
</dbReference>
<dbReference type="Gene3D" id="3.30.40.10">
    <property type="entry name" value="Zinc/RING finger domain, C3HC4 (zinc finger)"/>
    <property type="match status" value="1"/>
</dbReference>
<dbReference type="SUPFAM" id="SSF57850">
    <property type="entry name" value="RING/U-box"/>
    <property type="match status" value="1"/>
</dbReference>